<protein>
    <recommendedName>
        <fullName evidence="3">Large ribosomal RNA subunit accumulation protein YceD</fullName>
    </recommendedName>
    <alternativeName>
        <fullName evidence="5">23S rRNA accumulation protein YceD</fullName>
    </alternativeName>
</protein>
<dbReference type="Proteomes" id="UP000267535">
    <property type="component" value="Unassembled WGS sequence"/>
</dbReference>
<sequence length="175" mass="19401">MSNAPLPKKIDPRKLAERGVRIEGEAELRLLPNLLSTLCEEQGSISVDLQFDNDPQRIRTIVGTAGGMVKMTCQRCLEPVDIKVEAKFNLAVAPTEEHAKNLPRHYDPLIVPEDDLLLLPMVEEELILSLPIVPYHDDCSIQTSFGDAATTDKETESDKPNPFSVLASLKADKQK</sequence>
<keyword evidence="4" id="KW-0690">Ribosome biogenesis</keyword>
<dbReference type="GO" id="GO:0005829">
    <property type="term" value="C:cytosol"/>
    <property type="evidence" value="ECO:0007669"/>
    <property type="project" value="TreeGrafter"/>
</dbReference>
<gene>
    <name evidence="7" type="ORF">EHS89_15515</name>
</gene>
<evidence type="ECO:0000256" key="3">
    <source>
        <dbReference type="ARBA" id="ARBA00015716"/>
    </source>
</evidence>
<dbReference type="EMBL" id="RQXV01000009">
    <property type="protein sequence ID" value="RRC97983.1"/>
    <property type="molecule type" value="Genomic_DNA"/>
</dbReference>
<feature type="compositionally biased region" description="Basic and acidic residues" evidence="6">
    <location>
        <begin position="150"/>
        <end position="159"/>
    </location>
</feature>
<dbReference type="GO" id="GO:0042254">
    <property type="term" value="P:ribosome biogenesis"/>
    <property type="evidence" value="ECO:0007669"/>
    <property type="project" value="UniProtKB-KW"/>
</dbReference>
<evidence type="ECO:0000256" key="6">
    <source>
        <dbReference type="SAM" id="MobiDB-lite"/>
    </source>
</evidence>
<dbReference type="Pfam" id="PF02620">
    <property type="entry name" value="YceD"/>
    <property type="match status" value="1"/>
</dbReference>
<name>A0A3P1SL46_9GAMM</name>
<evidence type="ECO:0000313" key="7">
    <source>
        <dbReference type="EMBL" id="RRC97983.1"/>
    </source>
</evidence>
<evidence type="ECO:0000256" key="1">
    <source>
        <dbReference type="ARBA" id="ARBA00002868"/>
    </source>
</evidence>
<evidence type="ECO:0000256" key="5">
    <source>
        <dbReference type="ARBA" id="ARBA00031841"/>
    </source>
</evidence>
<keyword evidence="8" id="KW-1185">Reference proteome</keyword>
<accession>A0A3P1SL46</accession>
<reference evidence="7 8" key="1">
    <citation type="submission" date="2018-11" db="EMBL/GenBank/DDBJ databases">
        <title>The draft genome sequence of Amphritea balenae JAMM 1525T.</title>
        <authorList>
            <person name="Fang Z."/>
            <person name="Zhang Y."/>
            <person name="Han X."/>
        </authorList>
    </citation>
    <scope>NUCLEOTIDE SEQUENCE [LARGE SCALE GENOMIC DNA]</scope>
    <source>
        <strain evidence="7 8">JAMM 1525</strain>
    </source>
</reference>
<comment type="caution">
    <text evidence="7">The sequence shown here is derived from an EMBL/GenBank/DDBJ whole genome shotgun (WGS) entry which is preliminary data.</text>
</comment>
<dbReference type="RefSeq" id="WP_124927078.1">
    <property type="nucleotide sequence ID" value="NZ_BMOH01000008.1"/>
</dbReference>
<proteinExistence type="inferred from homology"/>
<evidence type="ECO:0000256" key="4">
    <source>
        <dbReference type="ARBA" id="ARBA00022517"/>
    </source>
</evidence>
<comment type="similarity">
    <text evidence="2">Belongs to the DUF177 domain family.</text>
</comment>
<comment type="function">
    <text evidence="1">Plays a role in synthesis, processing and/or stability of 23S rRNA.</text>
</comment>
<evidence type="ECO:0000313" key="8">
    <source>
        <dbReference type="Proteomes" id="UP000267535"/>
    </source>
</evidence>
<evidence type="ECO:0000256" key="2">
    <source>
        <dbReference type="ARBA" id="ARBA00010740"/>
    </source>
</evidence>
<dbReference type="OrthoDB" id="9786771at2"/>
<dbReference type="PANTHER" id="PTHR38099">
    <property type="entry name" value="LARGE RIBOSOMAL RNA SUBUNIT ACCUMULATION PROTEIN YCED"/>
    <property type="match status" value="1"/>
</dbReference>
<dbReference type="PANTHER" id="PTHR38099:SF1">
    <property type="entry name" value="LARGE RIBOSOMAL RNA SUBUNIT ACCUMULATION PROTEIN YCED"/>
    <property type="match status" value="1"/>
</dbReference>
<organism evidence="7 8">
    <name type="scientific">Amphritea balenae</name>
    <dbReference type="NCBI Taxonomy" id="452629"/>
    <lineage>
        <taxon>Bacteria</taxon>
        <taxon>Pseudomonadati</taxon>
        <taxon>Pseudomonadota</taxon>
        <taxon>Gammaproteobacteria</taxon>
        <taxon>Oceanospirillales</taxon>
        <taxon>Oceanospirillaceae</taxon>
        <taxon>Amphritea</taxon>
    </lineage>
</organism>
<feature type="region of interest" description="Disordered" evidence="6">
    <location>
        <begin position="147"/>
        <end position="175"/>
    </location>
</feature>
<dbReference type="InterPro" id="IPR003772">
    <property type="entry name" value="YceD"/>
</dbReference>
<dbReference type="AlphaFoldDB" id="A0A3P1SL46"/>
<dbReference type="InterPro" id="IPR039255">
    <property type="entry name" value="YceD_bac"/>
</dbReference>